<protein>
    <submittedName>
        <fullName evidence="1">Uncharacterized protein</fullName>
    </submittedName>
</protein>
<proteinExistence type="predicted"/>
<evidence type="ECO:0000313" key="1">
    <source>
        <dbReference type="EMBL" id="JAH92951.1"/>
    </source>
</evidence>
<sequence length="82" mass="9381">MFGIRLTGAQTTKSQLLFERNTFVCKSQYAETNERARKVTFSMDVLIGSLCCLSDKATVTYVLPSDFVFSLTMIYGNWQMEF</sequence>
<reference evidence="1" key="1">
    <citation type="submission" date="2014-11" db="EMBL/GenBank/DDBJ databases">
        <authorList>
            <person name="Amaro Gonzalez C."/>
        </authorList>
    </citation>
    <scope>NUCLEOTIDE SEQUENCE</scope>
</reference>
<accession>A0A0E9WRQ3</accession>
<dbReference type="EMBL" id="GBXM01015626">
    <property type="protein sequence ID" value="JAH92951.1"/>
    <property type="molecule type" value="Transcribed_RNA"/>
</dbReference>
<name>A0A0E9WRQ3_ANGAN</name>
<reference evidence="1" key="2">
    <citation type="journal article" date="2015" name="Fish Shellfish Immunol.">
        <title>Early steps in the European eel (Anguilla anguilla)-Vibrio vulnificus interaction in the gills: Role of the RtxA13 toxin.</title>
        <authorList>
            <person name="Callol A."/>
            <person name="Pajuelo D."/>
            <person name="Ebbesson L."/>
            <person name="Teles M."/>
            <person name="MacKenzie S."/>
            <person name="Amaro C."/>
        </authorList>
    </citation>
    <scope>NUCLEOTIDE SEQUENCE</scope>
</reference>
<dbReference type="AlphaFoldDB" id="A0A0E9WRQ3"/>
<organism evidence="1">
    <name type="scientific">Anguilla anguilla</name>
    <name type="common">European freshwater eel</name>
    <name type="synonym">Muraena anguilla</name>
    <dbReference type="NCBI Taxonomy" id="7936"/>
    <lineage>
        <taxon>Eukaryota</taxon>
        <taxon>Metazoa</taxon>
        <taxon>Chordata</taxon>
        <taxon>Craniata</taxon>
        <taxon>Vertebrata</taxon>
        <taxon>Euteleostomi</taxon>
        <taxon>Actinopterygii</taxon>
        <taxon>Neopterygii</taxon>
        <taxon>Teleostei</taxon>
        <taxon>Anguilliformes</taxon>
        <taxon>Anguillidae</taxon>
        <taxon>Anguilla</taxon>
    </lineage>
</organism>